<dbReference type="AlphaFoldDB" id="H8GM09"/>
<feature type="transmembrane region" description="Helical" evidence="1">
    <location>
        <begin position="94"/>
        <end position="112"/>
    </location>
</feature>
<evidence type="ECO:0000256" key="1">
    <source>
        <dbReference type="SAM" id="Phobius"/>
    </source>
</evidence>
<name>H8GM09_METAL</name>
<dbReference type="NCBIfam" id="TIGR04161">
    <property type="entry name" value="VPEID-CTERM"/>
    <property type="match status" value="1"/>
</dbReference>
<reference evidence="3 4" key="1">
    <citation type="journal article" date="2013" name="Genome Announc.">
        <title>Genome Sequence of the Obligate Gammaproteobacterial Methanotroph Methylomicrobium album Strain BG8.</title>
        <authorList>
            <person name="Kits K.D."/>
            <person name="Kalyuzhnaya M.G."/>
            <person name="Klotz M.G."/>
            <person name="Jetten M.S."/>
            <person name="Op den Camp H.J."/>
            <person name="Vuilleumier S."/>
            <person name="Bringel F."/>
            <person name="Dispirito A.A."/>
            <person name="Murrell J.C."/>
            <person name="Bruce D."/>
            <person name="Cheng J.F."/>
            <person name="Copeland A."/>
            <person name="Goodwin L."/>
            <person name="Hauser L."/>
            <person name="Lajus A."/>
            <person name="Land M.L."/>
            <person name="Lapidus A."/>
            <person name="Lucas S."/>
            <person name="Medigue C."/>
            <person name="Pitluck S."/>
            <person name="Woyke T."/>
            <person name="Zeytun A."/>
            <person name="Stein L.Y."/>
        </authorList>
    </citation>
    <scope>NUCLEOTIDE SEQUENCE [LARGE SCALE GENOMIC DNA]</scope>
    <source>
        <strain evidence="3 4">BG8</strain>
    </source>
</reference>
<evidence type="ECO:0000313" key="4">
    <source>
        <dbReference type="Proteomes" id="UP000005090"/>
    </source>
</evidence>
<keyword evidence="1" id="KW-0812">Transmembrane</keyword>
<organism evidence="3 4">
    <name type="scientific">Methylomicrobium album BG8</name>
    <dbReference type="NCBI Taxonomy" id="686340"/>
    <lineage>
        <taxon>Bacteria</taxon>
        <taxon>Pseudomonadati</taxon>
        <taxon>Pseudomonadota</taxon>
        <taxon>Gammaproteobacteria</taxon>
        <taxon>Methylococcales</taxon>
        <taxon>Methylococcaceae</taxon>
        <taxon>Methylomicrobium</taxon>
    </lineage>
</organism>
<accession>H8GM09</accession>
<dbReference type="HOGENOM" id="CLU_2046924_0_0_6"/>
<dbReference type="EMBL" id="CM001475">
    <property type="protein sequence ID" value="EIC28205.1"/>
    <property type="molecule type" value="Genomic_DNA"/>
</dbReference>
<keyword evidence="1" id="KW-0472">Membrane</keyword>
<gene>
    <name evidence="3" type="ORF">Metal_0347</name>
</gene>
<evidence type="ECO:0000313" key="3">
    <source>
        <dbReference type="EMBL" id="EIC28205.1"/>
    </source>
</evidence>
<keyword evidence="4" id="KW-1185">Reference proteome</keyword>
<evidence type="ECO:0008006" key="5">
    <source>
        <dbReference type="Google" id="ProtNLM"/>
    </source>
</evidence>
<feature type="signal peptide" evidence="2">
    <location>
        <begin position="1"/>
        <end position="25"/>
    </location>
</feature>
<protein>
    <recommendedName>
        <fullName evidence="5">PEP-CTERM exosortase interaction domain-containing protein</fullName>
    </recommendedName>
</protein>
<keyword evidence="2" id="KW-0732">Signal</keyword>
<evidence type="ECO:0000256" key="2">
    <source>
        <dbReference type="SAM" id="SignalP"/>
    </source>
</evidence>
<sequence length="120" mass="13446">MKLGQKIIMGLMVILLTTGSPLAWSHPSSDSNFHNWKHTWSRTWSHGWSRAKSHSGWFHNKFGWLKNNNETNTNIGKNPPSQSGALYVVPEIDAASGTRAFALLTGFLLLAGEKSRSKRR</sequence>
<proteinExistence type="predicted"/>
<feature type="chain" id="PRO_5003613644" description="PEP-CTERM exosortase interaction domain-containing protein" evidence="2">
    <location>
        <begin position="26"/>
        <end position="120"/>
    </location>
</feature>
<dbReference type="InterPro" id="IPR026422">
    <property type="entry name" value="VPEID-CTERM"/>
</dbReference>
<keyword evidence="1" id="KW-1133">Transmembrane helix</keyword>
<dbReference type="Proteomes" id="UP000005090">
    <property type="component" value="Chromosome"/>
</dbReference>